<dbReference type="Pfam" id="PF08447">
    <property type="entry name" value="PAS_3"/>
    <property type="match status" value="1"/>
</dbReference>
<keyword evidence="5" id="KW-0418">Kinase</keyword>
<reference evidence="8" key="1">
    <citation type="submission" date="2020-11" db="EMBL/GenBank/DDBJ databases">
        <title>Complete genome sequence of a novel pathogenic Methylobacterium strain isolated from rice in Vietnam.</title>
        <authorList>
            <person name="Lai K."/>
            <person name="Okazaki S."/>
            <person name="Higashi K."/>
            <person name="Mori H."/>
            <person name="Toyoda A."/>
            <person name="Kurokawa K."/>
        </authorList>
    </citation>
    <scope>NUCLEOTIDE SEQUENCE</scope>
    <source>
        <strain evidence="8">VL1</strain>
    </source>
</reference>
<dbReference type="InterPro" id="IPR000014">
    <property type="entry name" value="PAS"/>
</dbReference>
<dbReference type="PANTHER" id="PTHR43304:SF1">
    <property type="entry name" value="PAC DOMAIN-CONTAINING PROTEIN"/>
    <property type="match status" value="1"/>
</dbReference>
<evidence type="ECO:0000256" key="3">
    <source>
        <dbReference type="ARBA" id="ARBA00022553"/>
    </source>
</evidence>
<evidence type="ECO:0000256" key="4">
    <source>
        <dbReference type="ARBA" id="ARBA00022679"/>
    </source>
</evidence>
<protein>
    <recommendedName>
        <fullName evidence="2">histidine kinase</fullName>
        <ecNumber evidence="2">2.7.13.3</ecNumber>
    </recommendedName>
</protein>
<evidence type="ECO:0000256" key="5">
    <source>
        <dbReference type="ARBA" id="ARBA00022777"/>
    </source>
</evidence>
<keyword evidence="3" id="KW-0597">Phosphoprotein</keyword>
<evidence type="ECO:0000256" key="2">
    <source>
        <dbReference type="ARBA" id="ARBA00012438"/>
    </source>
</evidence>
<keyword evidence="4" id="KW-0808">Transferase</keyword>
<dbReference type="EC" id="2.7.13.3" evidence="2"/>
<dbReference type="NCBIfam" id="TIGR00229">
    <property type="entry name" value="sensory_box"/>
    <property type="match status" value="1"/>
</dbReference>
<dbReference type="AlphaFoldDB" id="A0A8H8WPA3"/>
<dbReference type="CDD" id="cd00130">
    <property type="entry name" value="PAS"/>
    <property type="match status" value="1"/>
</dbReference>
<name>A0A8H8WPA3_9HYPH</name>
<dbReference type="PROSITE" id="PS50112">
    <property type="entry name" value="PAS"/>
    <property type="match status" value="1"/>
</dbReference>
<dbReference type="InterPro" id="IPR035965">
    <property type="entry name" value="PAS-like_dom_sf"/>
</dbReference>
<dbReference type="EMBL" id="AP024145">
    <property type="protein sequence ID" value="BCM81851.1"/>
    <property type="molecule type" value="Genomic_DNA"/>
</dbReference>
<dbReference type="RefSeq" id="WP_207181076.1">
    <property type="nucleotide sequence ID" value="NZ_AP024145.1"/>
</dbReference>
<evidence type="ECO:0000256" key="1">
    <source>
        <dbReference type="ARBA" id="ARBA00000085"/>
    </source>
</evidence>
<dbReference type="SUPFAM" id="SSF55785">
    <property type="entry name" value="PYP-like sensor domain (PAS domain)"/>
    <property type="match status" value="1"/>
</dbReference>
<dbReference type="PANTHER" id="PTHR43304">
    <property type="entry name" value="PHYTOCHROME-LIKE PROTEIN CPH1"/>
    <property type="match status" value="1"/>
</dbReference>
<organism evidence="8 9">
    <name type="scientific">Methylobacterium indicum</name>
    <dbReference type="NCBI Taxonomy" id="1775910"/>
    <lineage>
        <taxon>Bacteria</taxon>
        <taxon>Pseudomonadati</taxon>
        <taxon>Pseudomonadota</taxon>
        <taxon>Alphaproteobacteria</taxon>
        <taxon>Hyphomicrobiales</taxon>
        <taxon>Methylobacteriaceae</taxon>
        <taxon>Methylobacterium</taxon>
    </lineage>
</organism>
<evidence type="ECO:0000259" key="7">
    <source>
        <dbReference type="PROSITE" id="PS50113"/>
    </source>
</evidence>
<dbReference type="InterPro" id="IPR001610">
    <property type="entry name" value="PAC"/>
</dbReference>
<dbReference type="GO" id="GO:0004673">
    <property type="term" value="F:protein histidine kinase activity"/>
    <property type="evidence" value="ECO:0007669"/>
    <property type="project" value="UniProtKB-EC"/>
</dbReference>
<feature type="domain" description="PAS" evidence="6">
    <location>
        <begin position="8"/>
        <end position="78"/>
    </location>
</feature>
<evidence type="ECO:0000313" key="9">
    <source>
        <dbReference type="Proteomes" id="UP000663508"/>
    </source>
</evidence>
<dbReference type="Pfam" id="PF07568">
    <property type="entry name" value="HisKA_2"/>
    <property type="match status" value="1"/>
</dbReference>
<dbReference type="KEGG" id="mind:mvi_03120"/>
<dbReference type="Gene3D" id="3.30.450.20">
    <property type="entry name" value="PAS domain"/>
    <property type="match status" value="1"/>
</dbReference>
<dbReference type="InterPro" id="IPR013655">
    <property type="entry name" value="PAS_fold_3"/>
</dbReference>
<dbReference type="SMART" id="SM00086">
    <property type="entry name" value="PAC"/>
    <property type="match status" value="1"/>
</dbReference>
<comment type="catalytic activity">
    <reaction evidence="1">
        <text>ATP + protein L-histidine = ADP + protein N-phospho-L-histidine.</text>
        <dbReference type="EC" id="2.7.13.3"/>
    </reaction>
</comment>
<dbReference type="InterPro" id="IPR000700">
    <property type="entry name" value="PAS-assoc_C"/>
</dbReference>
<dbReference type="SMART" id="SM00091">
    <property type="entry name" value="PAS"/>
    <property type="match status" value="1"/>
</dbReference>
<dbReference type="PROSITE" id="PS50113">
    <property type="entry name" value="PAC"/>
    <property type="match status" value="1"/>
</dbReference>
<dbReference type="InterPro" id="IPR011495">
    <property type="entry name" value="Sig_transdc_His_kin_sub2_dim/P"/>
</dbReference>
<evidence type="ECO:0000313" key="8">
    <source>
        <dbReference type="EMBL" id="BCM81851.1"/>
    </source>
</evidence>
<feature type="domain" description="PAC" evidence="7">
    <location>
        <begin position="81"/>
        <end position="132"/>
    </location>
</feature>
<dbReference type="InterPro" id="IPR052162">
    <property type="entry name" value="Sensor_kinase/Photoreceptor"/>
</dbReference>
<dbReference type="Proteomes" id="UP000663508">
    <property type="component" value="Chromosome"/>
</dbReference>
<proteinExistence type="predicted"/>
<accession>A0A8H8WPA3</accession>
<sequence>MASQTTTSDAAFRSFAEGAGLMIWRADRQARLIYVNPAWTAFRGRAAEDEVGYGWKEGLHPEDRADHEAALAAAYERRAPHSAEYRLRRHDGAFRWMHGHAYPLHEGETFTGFAGSCFDITERKESEAQAARALSEQEALLAEIYHRVRNNLQVTVSLIGLYGRAAPAPCRPAFEALGQRVRAIALVQQHLHEAPQIASVDLADYLTRLAEGLGQLRRAGRIAVTVEADRTLLLEPRIVNALGMILAEIVAECLDGTGEGVACVTRVEVPAGSPDEPVRVRIALGGVAGVPPDGVPRLGPRLIAAYAGQAGIAVSGGGTQDSPLDLTLPG</sequence>
<gene>
    <name evidence="8" type="ORF">mvi_03120</name>
</gene>
<evidence type="ECO:0000259" key="6">
    <source>
        <dbReference type="PROSITE" id="PS50112"/>
    </source>
</evidence>